<sequence>MSFTHARKGSKTHLKSFSPSTRFSAVKTVDEKTTFKKHPASPRTHNSAASIARVEEAQPHRPLQNLFSNRLELPIHESTPFNAHTENYSKVAPSTLSDNEGIESACSKTRSSISGIFEHESTTNDASRSTSAMSFSQLSSNSPIISTQRVCPVSAPSSQSCMLPKDSMSTNDQCTPSTKNAYHWYGPEGSTDMNSAAKNHSCDDHDATSIANLRRQKRASLSPDTMDPQTRSPIHSKQKGHYPISDPSLSNQHQKNSNTSTKITLSATSRPIYQASKGKTVAPSSLQSAPYQAWIKPTKPSVVIQSSLAHDPTLSYDPPLDYKNNTNTITSESIESTDSCIEKVTDLQKALRSSSQKNQESAADTSKIRPSHIPNRSTQPLVSVEKPLEKHSLLSPSTREIHHVLIALQEHERAIRSLQYAIADVDTLLSTSSLNAATPTMHNDNISSATGCGTSSALSEAAPALAALSVGTAGALPLSGIDLPLPPHTYSELQLQINAMASKLKALEGGFTGLRVDPKSMSSLTAELISIPTPVSSNTNPTANSNSEGILISHECIPEHKAATAISPAEQSDTFLDKQHDQTLPIDSCTIVPERSTLRVDSLDIPNTEITSPYGHTEKQGYNSEKALAEQIRINETLERRLAQLETLLSKECRPDPSNCYTNALQKPDHTYPHSPSNQTNTPTKNKPASYSVIPMAISSATTPTAASRFESNLEWKPKRPSQATHTESEPSRELLTNAMHPSPAEGVDKTRTLSQSNHNAAIAPIIERLDYLETLFESNFARHNSFSNKTVSNCSGPHVSSNHKHSQQSGQSYSTETGKNRSNCKSGEDVISIGNNNPISETPIPSMVLNDSIKEKSVDCDIFQEIKKLRDDHLGLQNLVLNLTESVRKVSGKTSVPAADSVHNPIEAPASEFSTYPNPTKQYPGKDGRDKVNTTSDAPKLDCNMDMIEVAKQLRRIKQKMAGKVDTIVLEELIRHIVTHKDLKKMAEKRPRASWIERLVDQKIDEIYNYIHNYTWGSLGNPPGATGSSKRCTTSAECIFSVNPEEKCWHTVKKMIEDHQKSISSDIDIKMGTIKQELIASLAKPSDCVSNIARLENSISESEGKIRYDLKVWFKKQLVTTMSKYSQKEERRLTHTKEELTNIAKEHIGSIWKDNLKAIQHNHQEFEEIQSTSKRLSREFDEKLFLLCSDLSECKSLFSQQALQPFYRCAQWLWKSGSLKMGSAIPWNYQTVNTEPGNFKWNQDQTQIRVVEAGLYEITLAIFTKSKPSIQLVVNGESVLSAINSPSYIVHHSSGFVVDGNGSMEPGTVTGISLVDFLALPSKSTISIHYHGIRKQASLGHGFVGLRRL</sequence>
<evidence type="ECO:0000256" key="1">
    <source>
        <dbReference type="SAM" id="MobiDB-lite"/>
    </source>
</evidence>
<feature type="region of interest" description="Disordered" evidence="1">
    <location>
        <begin position="155"/>
        <end position="174"/>
    </location>
</feature>
<feature type="compositionally biased region" description="Basic residues" evidence="1">
    <location>
        <begin position="1"/>
        <end position="14"/>
    </location>
</feature>
<reference evidence="2 3" key="1">
    <citation type="submission" date="2021-02" db="EMBL/GenBank/DDBJ databases">
        <title>Variation within the Batrachochytrium salamandrivorans European outbreak.</title>
        <authorList>
            <person name="Kelly M."/>
            <person name="Pasmans F."/>
            <person name="Shea T.P."/>
            <person name="Munoz J.F."/>
            <person name="Carranza S."/>
            <person name="Cuomo C.A."/>
            <person name="Martel A."/>
        </authorList>
    </citation>
    <scope>NUCLEOTIDE SEQUENCE [LARGE SCALE GENOMIC DNA]</scope>
    <source>
        <strain evidence="2 3">AMFP18/2</strain>
    </source>
</reference>
<feature type="compositionally biased region" description="Polar residues" evidence="1">
    <location>
        <begin position="247"/>
        <end position="261"/>
    </location>
</feature>
<dbReference type="PANTHER" id="PTHR40131:SF1">
    <property type="entry name" value="C1Q DOMAIN-CONTAINING PROTEIN"/>
    <property type="match status" value="1"/>
</dbReference>
<comment type="caution">
    <text evidence="2">The sequence shown here is derived from an EMBL/GenBank/DDBJ whole genome shotgun (WGS) entry which is preliminary data.</text>
</comment>
<evidence type="ECO:0008006" key="4">
    <source>
        <dbReference type="Google" id="ProtNLM"/>
    </source>
</evidence>
<dbReference type="Proteomes" id="UP001648503">
    <property type="component" value="Unassembled WGS sequence"/>
</dbReference>
<evidence type="ECO:0000313" key="3">
    <source>
        <dbReference type="Proteomes" id="UP001648503"/>
    </source>
</evidence>
<dbReference type="PANTHER" id="PTHR40131">
    <property type="entry name" value="C1Q DOMAIN-CONTAINING PROTEIN"/>
    <property type="match status" value="1"/>
</dbReference>
<feature type="compositionally biased region" description="Polar residues" evidence="1">
    <location>
        <begin position="808"/>
        <end position="826"/>
    </location>
</feature>
<organism evidence="2 3">
    <name type="scientific">Batrachochytrium salamandrivorans</name>
    <dbReference type="NCBI Taxonomy" id="1357716"/>
    <lineage>
        <taxon>Eukaryota</taxon>
        <taxon>Fungi</taxon>
        <taxon>Fungi incertae sedis</taxon>
        <taxon>Chytridiomycota</taxon>
        <taxon>Chytridiomycota incertae sedis</taxon>
        <taxon>Chytridiomycetes</taxon>
        <taxon>Rhizophydiales</taxon>
        <taxon>Rhizophydiales incertae sedis</taxon>
        <taxon>Batrachochytrium</taxon>
    </lineage>
</organism>
<feature type="region of interest" description="Disordered" evidence="1">
    <location>
        <begin position="656"/>
        <end position="689"/>
    </location>
</feature>
<name>A0ABQ8FA12_9FUNG</name>
<feature type="compositionally biased region" description="Polar residues" evidence="1">
    <location>
        <begin position="791"/>
        <end position="801"/>
    </location>
</feature>
<feature type="compositionally biased region" description="Polar residues" evidence="1">
    <location>
        <begin position="351"/>
        <end position="364"/>
    </location>
</feature>
<feature type="region of interest" description="Disordered" evidence="1">
    <location>
        <begin position="1"/>
        <end position="49"/>
    </location>
</feature>
<feature type="region of interest" description="Disordered" evidence="1">
    <location>
        <begin position="351"/>
        <end position="384"/>
    </location>
</feature>
<keyword evidence="3" id="KW-1185">Reference proteome</keyword>
<feature type="compositionally biased region" description="Polar residues" evidence="1">
    <location>
        <begin position="913"/>
        <end position="922"/>
    </location>
</feature>
<evidence type="ECO:0000313" key="2">
    <source>
        <dbReference type="EMBL" id="KAH6594690.1"/>
    </source>
</evidence>
<accession>A0ABQ8FA12</accession>
<feature type="compositionally biased region" description="Polar residues" evidence="1">
    <location>
        <begin position="674"/>
        <end position="689"/>
    </location>
</feature>
<dbReference type="EMBL" id="JAFCIX010000330">
    <property type="protein sequence ID" value="KAH6594690.1"/>
    <property type="molecule type" value="Genomic_DNA"/>
</dbReference>
<feature type="region of interest" description="Disordered" evidence="1">
    <location>
        <begin position="217"/>
        <end position="261"/>
    </location>
</feature>
<gene>
    <name evidence="2" type="ORF">BASA50_006368</name>
</gene>
<protein>
    <recommendedName>
        <fullName evidence="4">C1q domain-containing protein</fullName>
    </recommendedName>
</protein>
<feature type="region of interest" description="Disordered" evidence="1">
    <location>
        <begin position="908"/>
        <end position="939"/>
    </location>
</feature>
<feature type="region of interest" description="Disordered" evidence="1">
    <location>
        <begin position="704"/>
        <end position="733"/>
    </location>
</feature>
<proteinExistence type="predicted"/>
<feature type="region of interest" description="Disordered" evidence="1">
    <location>
        <begin position="791"/>
        <end position="830"/>
    </location>
</feature>